<evidence type="ECO:0000259" key="17">
    <source>
        <dbReference type="Pfam" id="PF22461"/>
    </source>
</evidence>
<dbReference type="EMBL" id="PDJN01000001">
    <property type="protein sequence ID" value="PFG72701.1"/>
    <property type="molecule type" value="Genomic_DNA"/>
</dbReference>
<comment type="subcellular location">
    <subcellularLocation>
        <location evidence="1">Cell outer membrane</location>
        <topology evidence="1">Multi-pass membrane protein</topology>
    </subcellularLocation>
</comment>
<dbReference type="GO" id="GO:0015159">
    <property type="term" value="F:polysaccharide transmembrane transporter activity"/>
    <property type="evidence" value="ECO:0007669"/>
    <property type="project" value="InterPro"/>
</dbReference>
<gene>
    <name evidence="18" type="ORF">DM05_3100</name>
</gene>
<feature type="signal peptide" evidence="15">
    <location>
        <begin position="1"/>
        <end position="22"/>
    </location>
</feature>
<evidence type="ECO:0000256" key="5">
    <source>
        <dbReference type="ARBA" id="ARBA00022597"/>
    </source>
</evidence>
<dbReference type="GO" id="GO:0046930">
    <property type="term" value="C:pore complex"/>
    <property type="evidence" value="ECO:0007669"/>
    <property type="project" value="UniProtKB-KW"/>
</dbReference>
<evidence type="ECO:0000256" key="11">
    <source>
        <dbReference type="ARBA" id="ARBA00023136"/>
    </source>
</evidence>
<dbReference type="Pfam" id="PF02563">
    <property type="entry name" value="Poly_export"/>
    <property type="match status" value="1"/>
</dbReference>
<keyword evidence="9" id="KW-0406">Ion transport</keyword>
<dbReference type="InterPro" id="IPR003715">
    <property type="entry name" value="Poly_export_N"/>
</dbReference>
<keyword evidence="10" id="KW-0626">Porin</keyword>
<dbReference type="AlphaFoldDB" id="A0A7Z1K715"/>
<dbReference type="PROSITE" id="PS51257">
    <property type="entry name" value="PROKAR_LIPOPROTEIN"/>
    <property type="match status" value="1"/>
</dbReference>
<comment type="caution">
    <text evidence="18">The sequence shown here is derived from an EMBL/GenBank/DDBJ whole genome shotgun (WGS) entry which is preliminary data.</text>
</comment>
<evidence type="ECO:0000256" key="2">
    <source>
        <dbReference type="ARBA" id="ARBA00009450"/>
    </source>
</evidence>
<dbReference type="Pfam" id="PF22461">
    <property type="entry name" value="SLBB_2"/>
    <property type="match status" value="1"/>
</dbReference>
<evidence type="ECO:0000313" key="18">
    <source>
        <dbReference type="EMBL" id="PFG72701.1"/>
    </source>
</evidence>
<evidence type="ECO:0000256" key="12">
    <source>
        <dbReference type="ARBA" id="ARBA00023139"/>
    </source>
</evidence>
<feature type="domain" description="SLBB" evidence="17">
    <location>
        <begin position="144"/>
        <end position="226"/>
    </location>
</feature>
<accession>A0A7Z1K715</accession>
<evidence type="ECO:0000256" key="10">
    <source>
        <dbReference type="ARBA" id="ARBA00023114"/>
    </source>
</evidence>
<dbReference type="InterPro" id="IPR054765">
    <property type="entry name" value="SLBB_dom"/>
</dbReference>
<evidence type="ECO:0000256" key="7">
    <source>
        <dbReference type="ARBA" id="ARBA00022729"/>
    </source>
</evidence>
<evidence type="ECO:0000256" key="14">
    <source>
        <dbReference type="ARBA" id="ARBA00023288"/>
    </source>
</evidence>
<dbReference type="InterPro" id="IPR049712">
    <property type="entry name" value="Poly_export"/>
</dbReference>
<evidence type="ECO:0000259" key="16">
    <source>
        <dbReference type="Pfam" id="PF02563"/>
    </source>
</evidence>
<evidence type="ECO:0000256" key="3">
    <source>
        <dbReference type="ARBA" id="ARBA00022448"/>
    </source>
</evidence>
<evidence type="ECO:0000256" key="6">
    <source>
        <dbReference type="ARBA" id="ARBA00022692"/>
    </source>
</evidence>
<evidence type="ECO:0000256" key="13">
    <source>
        <dbReference type="ARBA" id="ARBA00023237"/>
    </source>
</evidence>
<dbReference type="PANTHER" id="PTHR33619">
    <property type="entry name" value="POLYSACCHARIDE EXPORT PROTEIN GFCE-RELATED"/>
    <property type="match status" value="1"/>
</dbReference>
<keyword evidence="3" id="KW-0813">Transport</keyword>
<proteinExistence type="inferred from homology"/>
<keyword evidence="11" id="KW-0472">Membrane</keyword>
<keyword evidence="14" id="KW-0449">Lipoprotein</keyword>
<dbReference type="GO" id="GO:0009279">
    <property type="term" value="C:cell outer membrane"/>
    <property type="evidence" value="ECO:0007669"/>
    <property type="project" value="UniProtKB-SubCell"/>
</dbReference>
<organism evidence="18 19">
    <name type="scientific">Pseudomonas poae</name>
    <dbReference type="NCBI Taxonomy" id="200451"/>
    <lineage>
        <taxon>Bacteria</taxon>
        <taxon>Pseudomonadati</taxon>
        <taxon>Pseudomonadota</taxon>
        <taxon>Gammaproteobacteria</taxon>
        <taxon>Pseudomonadales</taxon>
        <taxon>Pseudomonadaceae</taxon>
        <taxon>Pseudomonas</taxon>
    </lineage>
</organism>
<sequence length="266" mass="28580">MTHRKSPLMKRSVLALAMLALAACNTPARIEPPDSKTVEDGKRALDQLAQLPPAVERIRIGDQLRIVRDAGEMPTLSAFNVSTIYELTLYTVQTDGKINYPFLGPIQVAGRQPSELATQLTHELAATYREPRVTVNINQAPSNSVIVGGAVNNPTAVQIATANTLEQAIVGAGGVSPAGNASMVALLREDAQGAYRAYFLDFSQLLKTGANGRKPVRLQRGDVVFVPKSNVGERIQGVDTYMNQLIPFTKSIGVGYNYTRTSGGSN</sequence>
<evidence type="ECO:0000256" key="4">
    <source>
        <dbReference type="ARBA" id="ARBA00022452"/>
    </source>
</evidence>
<keyword evidence="8" id="KW-0625">Polysaccharide transport</keyword>
<keyword evidence="6" id="KW-0812">Transmembrane</keyword>
<dbReference type="Proteomes" id="UP000221580">
    <property type="component" value="Unassembled WGS sequence"/>
</dbReference>
<keyword evidence="5" id="KW-0762">Sugar transport</keyword>
<dbReference type="Gene3D" id="3.30.1950.10">
    <property type="entry name" value="wza like domain"/>
    <property type="match status" value="1"/>
</dbReference>
<dbReference type="PANTHER" id="PTHR33619:SF3">
    <property type="entry name" value="POLYSACCHARIDE EXPORT PROTEIN GFCE-RELATED"/>
    <property type="match status" value="1"/>
</dbReference>
<evidence type="ECO:0000313" key="19">
    <source>
        <dbReference type="Proteomes" id="UP000221580"/>
    </source>
</evidence>
<evidence type="ECO:0000256" key="15">
    <source>
        <dbReference type="SAM" id="SignalP"/>
    </source>
</evidence>
<reference evidence="18 19" key="2">
    <citation type="submission" date="2017-10" db="EMBL/GenBank/DDBJ databases">
        <title>Bacterial endophytes that colonize and modify switchgrass growth.</title>
        <authorList>
            <person name="Debolt S."/>
        </authorList>
    </citation>
    <scope>NUCLEOTIDE SEQUENCE [LARGE SCALE GENOMIC DNA]</scope>
    <source>
        <strain evidence="18 19">A2-S9</strain>
    </source>
</reference>
<evidence type="ECO:0000256" key="1">
    <source>
        <dbReference type="ARBA" id="ARBA00004571"/>
    </source>
</evidence>
<evidence type="ECO:0000256" key="9">
    <source>
        <dbReference type="ARBA" id="ARBA00023065"/>
    </source>
</evidence>
<dbReference type="GO" id="GO:0006811">
    <property type="term" value="P:monoatomic ion transport"/>
    <property type="evidence" value="ECO:0007669"/>
    <property type="project" value="UniProtKB-KW"/>
</dbReference>
<comment type="similarity">
    <text evidence="2">Belongs to the BexD/CtrA/VexA family.</text>
</comment>
<reference evidence="18 19" key="1">
    <citation type="submission" date="2017-09" db="EMBL/GenBank/DDBJ databases">
        <authorList>
            <person name="DeBolt S."/>
            <person name="Huntemann M."/>
            <person name="Clum A."/>
            <person name="Pillay M."/>
            <person name="Palaniappan K."/>
            <person name="Varghese N."/>
            <person name="Mikhailova N."/>
            <person name="Stamatis D."/>
            <person name="Reddy T."/>
            <person name="Daum C."/>
            <person name="Shapiro N."/>
            <person name="Ivanova N."/>
            <person name="Kyrpides N."/>
            <person name="Woyke T."/>
        </authorList>
    </citation>
    <scope>NUCLEOTIDE SEQUENCE [LARGE SCALE GENOMIC DNA]</scope>
    <source>
        <strain evidence="18 19">A2-S9</strain>
    </source>
</reference>
<feature type="chain" id="PRO_5030738754" evidence="15">
    <location>
        <begin position="23"/>
        <end position="266"/>
    </location>
</feature>
<feature type="domain" description="Polysaccharide export protein N-terminal" evidence="16">
    <location>
        <begin position="57"/>
        <end position="137"/>
    </location>
</feature>
<evidence type="ECO:0000256" key="8">
    <source>
        <dbReference type="ARBA" id="ARBA00023047"/>
    </source>
</evidence>
<keyword evidence="4" id="KW-1134">Transmembrane beta strand</keyword>
<name>A0A7Z1K715_9PSED</name>
<keyword evidence="12" id="KW-0564">Palmitate</keyword>
<keyword evidence="7 15" id="KW-0732">Signal</keyword>
<dbReference type="GO" id="GO:0015288">
    <property type="term" value="F:porin activity"/>
    <property type="evidence" value="ECO:0007669"/>
    <property type="project" value="UniProtKB-KW"/>
</dbReference>
<protein>
    <submittedName>
        <fullName evidence="18">Protein involved in polysaccharide export with SLBB domain</fullName>
    </submittedName>
</protein>
<keyword evidence="13" id="KW-0998">Cell outer membrane</keyword>